<reference evidence="12" key="1">
    <citation type="submission" date="2017-09" db="EMBL/GenBank/DDBJ databases">
        <title>Depth-based differentiation of microbial function through sediment-hosted aquifers and enrichment of novel symbionts in the deep terrestrial subsurface.</title>
        <authorList>
            <person name="Probst A.J."/>
            <person name="Ladd B."/>
            <person name="Jarett J.K."/>
            <person name="Geller-Mcgrath D.E."/>
            <person name="Sieber C.M.K."/>
            <person name="Emerson J.B."/>
            <person name="Anantharaman K."/>
            <person name="Thomas B.C."/>
            <person name="Malmstrom R."/>
            <person name="Stieglmeier M."/>
            <person name="Klingl A."/>
            <person name="Woyke T."/>
            <person name="Ryan C.M."/>
            <person name="Banfield J.F."/>
        </authorList>
    </citation>
    <scope>NUCLEOTIDE SEQUENCE [LARGE SCALE GENOMIC DNA]</scope>
</reference>
<evidence type="ECO:0000259" key="10">
    <source>
        <dbReference type="Pfam" id="PF02880"/>
    </source>
</evidence>
<dbReference type="AlphaFoldDB" id="A0A2H0W4L8"/>
<feature type="domain" description="Alpha-D-phosphohexomutase C-terminal" evidence="7">
    <location>
        <begin position="391"/>
        <end position="452"/>
    </location>
</feature>
<dbReference type="PRINTS" id="PR00509">
    <property type="entry name" value="PGMPMM"/>
</dbReference>
<organism evidence="11 12">
    <name type="scientific">Candidatus Buchananbacteria bacterium CG10_big_fil_rev_8_21_14_0_10_33_19</name>
    <dbReference type="NCBI Taxonomy" id="1974525"/>
    <lineage>
        <taxon>Bacteria</taxon>
        <taxon>Candidatus Buchananiibacteriota</taxon>
    </lineage>
</organism>
<comment type="caution">
    <text evidence="11">The sequence shown here is derived from an EMBL/GenBank/DDBJ whole genome shotgun (WGS) entry which is preliminary data.</text>
</comment>
<dbReference type="PANTHER" id="PTHR43771">
    <property type="entry name" value="PHOSPHOMANNOMUTASE"/>
    <property type="match status" value="1"/>
</dbReference>
<dbReference type="Gene3D" id="3.30.310.50">
    <property type="entry name" value="Alpha-D-phosphohexomutase, C-terminal domain"/>
    <property type="match status" value="1"/>
</dbReference>
<keyword evidence="4" id="KW-0479">Metal-binding</keyword>
<accession>A0A2H0W4L8</accession>
<evidence type="ECO:0000259" key="9">
    <source>
        <dbReference type="Pfam" id="PF02879"/>
    </source>
</evidence>
<dbReference type="InterPro" id="IPR005845">
    <property type="entry name" value="A-D-PHexomutase_a/b/a-II"/>
</dbReference>
<evidence type="ECO:0000256" key="5">
    <source>
        <dbReference type="ARBA" id="ARBA00022842"/>
    </source>
</evidence>
<evidence type="ECO:0000259" key="7">
    <source>
        <dbReference type="Pfam" id="PF00408"/>
    </source>
</evidence>
<dbReference type="GO" id="GO:0016868">
    <property type="term" value="F:intramolecular phosphotransferase activity"/>
    <property type="evidence" value="ECO:0007669"/>
    <property type="project" value="InterPro"/>
</dbReference>
<evidence type="ECO:0000259" key="8">
    <source>
        <dbReference type="Pfam" id="PF02878"/>
    </source>
</evidence>
<dbReference type="SUPFAM" id="SSF53738">
    <property type="entry name" value="Phosphoglucomutase, first 3 domains"/>
    <property type="match status" value="3"/>
</dbReference>
<dbReference type="InterPro" id="IPR005846">
    <property type="entry name" value="A-D-PHexomutase_a/b/a-III"/>
</dbReference>
<dbReference type="Pfam" id="PF00408">
    <property type="entry name" value="PGM_PMM_IV"/>
    <property type="match status" value="1"/>
</dbReference>
<keyword evidence="6" id="KW-0413">Isomerase</keyword>
<dbReference type="InterPro" id="IPR005841">
    <property type="entry name" value="Alpha-D-phosphohexomutase_SF"/>
</dbReference>
<comment type="similarity">
    <text evidence="2">Belongs to the phosphohexose mutase family.</text>
</comment>
<evidence type="ECO:0000313" key="11">
    <source>
        <dbReference type="EMBL" id="PIS06296.1"/>
    </source>
</evidence>
<proteinExistence type="inferred from homology"/>
<evidence type="ECO:0000256" key="3">
    <source>
        <dbReference type="ARBA" id="ARBA00022553"/>
    </source>
</evidence>
<dbReference type="InterPro" id="IPR036900">
    <property type="entry name" value="A-D-PHexomutase_C_sf"/>
</dbReference>
<dbReference type="Pfam" id="PF02880">
    <property type="entry name" value="PGM_PMM_III"/>
    <property type="match status" value="1"/>
</dbReference>
<protein>
    <recommendedName>
        <fullName evidence="13">Phosphomannomutase/phosphoglucomutase</fullName>
    </recommendedName>
</protein>
<evidence type="ECO:0008006" key="13">
    <source>
        <dbReference type="Google" id="ProtNLM"/>
    </source>
</evidence>
<dbReference type="Gene3D" id="3.40.120.10">
    <property type="entry name" value="Alpha-D-Glucose-1,6-Bisphosphate, subunit A, domain 3"/>
    <property type="match status" value="3"/>
</dbReference>
<evidence type="ECO:0000256" key="1">
    <source>
        <dbReference type="ARBA" id="ARBA00001946"/>
    </source>
</evidence>
<feature type="domain" description="Alpha-D-phosphohexomutase alpha/beta/alpha" evidence="9">
    <location>
        <begin position="157"/>
        <end position="255"/>
    </location>
</feature>
<dbReference type="GO" id="GO:0046872">
    <property type="term" value="F:metal ion binding"/>
    <property type="evidence" value="ECO:0007669"/>
    <property type="project" value="UniProtKB-KW"/>
</dbReference>
<dbReference type="InterPro" id="IPR016055">
    <property type="entry name" value="A-D-PHexomutase_a/b/a-I/II/III"/>
</dbReference>
<comment type="cofactor">
    <cofactor evidence="1">
        <name>Mg(2+)</name>
        <dbReference type="ChEBI" id="CHEBI:18420"/>
    </cofactor>
</comment>
<evidence type="ECO:0000313" key="12">
    <source>
        <dbReference type="Proteomes" id="UP000229056"/>
    </source>
</evidence>
<dbReference type="EMBL" id="PEZY01000005">
    <property type="protein sequence ID" value="PIS06296.1"/>
    <property type="molecule type" value="Genomic_DNA"/>
</dbReference>
<evidence type="ECO:0000256" key="4">
    <source>
        <dbReference type="ARBA" id="ARBA00022723"/>
    </source>
</evidence>
<dbReference type="SUPFAM" id="SSF55957">
    <property type="entry name" value="Phosphoglucomutase, C-terminal domain"/>
    <property type="match status" value="1"/>
</dbReference>
<dbReference type="InterPro" id="IPR005844">
    <property type="entry name" value="A-D-PHexomutase_a/b/a-I"/>
</dbReference>
<sequence>MSKINQTIFREYDIRGKYPSEIDLQTAYLIGKAFATSLKAKKIAAASDRRQESATIMPAFLCGIKDAGCKIYYLGINSTPTVFFAVKEMKLDGGVAFTASHNPIGYTGLKLCDKKGSLLGLNTGVKKIRQLAQKIPTPVNNTFTMPAHTNIDITSAYYKFASKIIDLDKIRGFKIVLDASGGSGARLADYFFVRLHSKIIKMNFKPNDKFADHGPNPMLAKNQKLASLEVKKTKANLGIIYDGDGDRSIFIDDTGKFISPYYINCLLAKIILSKYKKIGIVMDARLRLGLSEVIKNAGGTPIICRSGYSNLVKLMQTKKALFGCENSGHYFFNFKLIDKKTNFIFGDAIMPSLLILEYLKENKLSLKEAITEFKNKYFISGEINYENIIFEKAEKLLAKKYAKYKTDDLDGLSIYGDDWFVNMRPSKTEPIVRLNIEAKTKENLQKITQEVSNLIKK</sequence>
<name>A0A2H0W4L8_9BACT</name>
<dbReference type="GO" id="GO:0005975">
    <property type="term" value="P:carbohydrate metabolic process"/>
    <property type="evidence" value="ECO:0007669"/>
    <property type="project" value="InterPro"/>
</dbReference>
<gene>
    <name evidence="11" type="ORF">COT80_01870</name>
</gene>
<feature type="domain" description="Alpha-D-phosphohexomutase alpha/beta/alpha" evidence="8">
    <location>
        <begin position="7"/>
        <end position="135"/>
    </location>
</feature>
<dbReference type="InterPro" id="IPR005843">
    <property type="entry name" value="A-D-PHexomutase_C"/>
</dbReference>
<evidence type="ECO:0000256" key="2">
    <source>
        <dbReference type="ARBA" id="ARBA00010231"/>
    </source>
</evidence>
<evidence type="ECO:0000256" key="6">
    <source>
        <dbReference type="ARBA" id="ARBA00023235"/>
    </source>
</evidence>
<dbReference type="Pfam" id="PF02879">
    <property type="entry name" value="PGM_PMM_II"/>
    <property type="match status" value="1"/>
</dbReference>
<keyword evidence="5" id="KW-0460">Magnesium</keyword>
<keyword evidence="3" id="KW-0597">Phosphoprotein</keyword>
<dbReference type="PANTHER" id="PTHR43771:SF1">
    <property type="entry name" value="PHOSPHOMANNOMUTASE"/>
    <property type="match status" value="1"/>
</dbReference>
<feature type="domain" description="Alpha-D-phosphohexomutase alpha/beta/alpha" evidence="10">
    <location>
        <begin position="261"/>
        <end position="375"/>
    </location>
</feature>
<dbReference type="Pfam" id="PF02878">
    <property type="entry name" value="PGM_PMM_I"/>
    <property type="match status" value="1"/>
</dbReference>
<dbReference type="Proteomes" id="UP000229056">
    <property type="component" value="Unassembled WGS sequence"/>
</dbReference>